<keyword evidence="4" id="KW-0055">Arginine biosynthesis</keyword>
<dbReference type="Gene3D" id="3.30.70.360">
    <property type="match status" value="1"/>
</dbReference>
<evidence type="ECO:0000256" key="6">
    <source>
        <dbReference type="ARBA" id="ARBA00022723"/>
    </source>
</evidence>
<dbReference type="AlphaFoldDB" id="A0A7W9CYL0"/>
<evidence type="ECO:0000256" key="8">
    <source>
        <dbReference type="ARBA" id="ARBA00022833"/>
    </source>
</evidence>
<dbReference type="PANTHER" id="PTHR43808">
    <property type="entry name" value="ACETYLORNITHINE DEACETYLASE"/>
    <property type="match status" value="1"/>
</dbReference>
<organism evidence="11 12">
    <name type="scientific">Rhizobium lentis</name>
    <dbReference type="NCBI Taxonomy" id="1138194"/>
    <lineage>
        <taxon>Bacteria</taxon>
        <taxon>Pseudomonadati</taxon>
        <taxon>Pseudomonadota</taxon>
        <taxon>Alphaproteobacteria</taxon>
        <taxon>Hyphomicrobiales</taxon>
        <taxon>Rhizobiaceae</taxon>
        <taxon>Rhizobium/Agrobacterium group</taxon>
        <taxon>Rhizobium</taxon>
    </lineage>
</organism>
<evidence type="ECO:0000256" key="3">
    <source>
        <dbReference type="ARBA" id="ARBA00022490"/>
    </source>
</evidence>
<dbReference type="Pfam" id="PF01546">
    <property type="entry name" value="Peptidase_M20"/>
    <property type="match status" value="1"/>
</dbReference>
<dbReference type="InterPro" id="IPR002933">
    <property type="entry name" value="Peptidase_M20"/>
</dbReference>
<comment type="similarity">
    <text evidence="2">Belongs to the peptidase M20A family. ArgE subfamily.</text>
</comment>
<dbReference type="EMBL" id="JACHBC010000024">
    <property type="protein sequence ID" value="MBB5564540.1"/>
    <property type="molecule type" value="Genomic_DNA"/>
</dbReference>
<evidence type="ECO:0000313" key="12">
    <source>
        <dbReference type="Proteomes" id="UP000528824"/>
    </source>
</evidence>
<evidence type="ECO:0000256" key="9">
    <source>
        <dbReference type="ARBA" id="ARBA00023285"/>
    </source>
</evidence>
<gene>
    <name evidence="11" type="ORF">GGI59_006249</name>
</gene>
<sequence length="374" mass="39634">MNAKELLDHLVAFPSVVGTPNGEIVGWVRGYLESNGATVTVLPGPEGDRANLFATIGPKDARGYILSGHMDVVSASEPTWTSDPFRLRAVGDRLFGRGASDMKGFLAAALAGLPAMAKMQLSRPIHFAFSYDEEAGCRGVPHMLQRIENLCAPPLGAIIGEPSSMVAIRGHKGKAAARIEIHGTTGHSSRPDKGLNAIHAMTAVMDATLKTVDALRNSALDPNFEPPYSTLQIGTITGGRSVNIIPDLCTLELEARAVPGVSPAVLLEPIKTTAEALENEGFRTAWEISSTYPALSLDADAPLARLLEELTGAPTLAAVSYGTEAGLYQAAGIDAIICGPGDISRAHRADEFIRLDELAACEQMILRLAKTLRH</sequence>
<evidence type="ECO:0000256" key="5">
    <source>
        <dbReference type="ARBA" id="ARBA00022605"/>
    </source>
</evidence>
<dbReference type="PANTHER" id="PTHR43808:SF31">
    <property type="entry name" value="N-ACETYL-L-CITRULLINE DEACETYLASE"/>
    <property type="match status" value="1"/>
</dbReference>
<dbReference type="Proteomes" id="UP000528824">
    <property type="component" value="Unassembled WGS sequence"/>
</dbReference>
<dbReference type="SUPFAM" id="SSF55031">
    <property type="entry name" value="Bacterial exopeptidase dimerisation domain"/>
    <property type="match status" value="1"/>
</dbReference>
<protein>
    <submittedName>
        <fullName evidence="11">Acetylornithine deacetylase</fullName>
        <ecNumber evidence="11">3.5.1.16</ecNumber>
    </submittedName>
</protein>
<evidence type="ECO:0000256" key="2">
    <source>
        <dbReference type="ARBA" id="ARBA00005691"/>
    </source>
</evidence>
<keyword evidence="3" id="KW-0963">Cytoplasm</keyword>
<dbReference type="InterPro" id="IPR050072">
    <property type="entry name" value="Peptidase_M20A"/>
</dbReference>
<keyword evidence="7 11" id="KW-0378">Hydrolase</keyword>
<dbReference type="RefSeq" id="WP_183919720.1">
    <property type="nucleotide sequence ID" value="NZ_JACHBB010000025.1"/>
</dbReference>
<dbReference type="SUPFAM" id="SSF53187">
    <property type="entry name" value="Zn-dependent exopeptidases"/>
    <property type="match status" value="1"/>
</dbReference>
<comment type="cofactor">
    <cofactor evidence="1">
        <name>Zn(2+)</name>
        <dbReference type="ChEBI" id="CHEBI:29105"/>
    </cofactor>
</comment>
<dbReference type="GO" id="GO:0008777">
    <property type="term" value="F:acetylornithine deacetylase activity"/>
    <property type="evidence" value="ECO:0007669"/>
    <property type="project" value="UniProtKB-EC"/>
</dbReference>
<dbReference type="CDD" id="cd03894">
    <property type="entry name" value="M20_ArgE"/>
    <property type="match status" value="1"/>
</dbReference>
<dbReference type="NCBIfam" id="TIGR01892">
    <property type="entry name" value="AcOrn-deacetyl"/>
    <property type="match status" value="1"/>
</dbReference>
<dbReference type="NCBIfam" id="NF005710">
    <property type="entry name" value="PRK07522.1"/>
    <property type="match status" value="1"/>
</dbReference>
<dbReference type="InterPro" id="IPR001261">
    <property type="entry name" value="ArgE/DapE_CS"/>
</dbReference>
<proteinExistence type="inferred from homology"/>
<dbReference type="Gene3D" id="3.40.630.10">
    <property type="entry name" value="Zn peptidases"/>
    <property type="match status" value="1"/>
</dbReference>
<dbReference type="InterPro" id="IPR010169">
    <property type="entry name" value="AcOrn-deacetyl"/>
</dbReference>
<comment type="caution">
    <text evidence="11">The sequence shown here is derived from an EMBL/GenBank/DDBJ whole genome shotgun (WGS) entry which is preliminary data.</text>
</comment>
<name>A0A7W9CYL0_9HYPH</name>
<evidence type="ECO:0000256" key="7">
    <source>
        <dbReference type="ARBA" id="ARBA00022801"/>
    </source>
</evidence>
<keyword evidence="6" id="KW-0479">Metal-binding</keyword>
<dbReference type="GO" id="GO:0006526">
    <property type="term" value="P:L-arginine biosynthetic process"/>
    <property type="evidence" value="ECO:0007669"/>
    <property type="project" value="UniProtKB-KW"/>
</dbReference>
<dbReference type="EC" id="3.5.1.16" evidence="11"/>
<dbReference type="Pfam" id="PF07687">
    <property type="entry name" value="M20_dimer"/>
    <property type="match status" value="1"/>
</dbReference>
<accession>A0A7W9CYL0</accession>
<feature type="domain" description="Peptidase M20 dimerisation" evidence="10">
    <location>
        <begin position="170"/>
        <end position="277"/>
    </location>
</feature>
<keyword evidence="5" id="KW-0028">Amino-acid biosynthesis</keyword>
<evidence type="ECO:0000256" key="4">
    <source>
        <dbReference type="ARBA" id="ARBA00022571"/>
    </source>
</evidence>
<evidence type="ECO:0000256" key="1">
    <source>
        <dbReference type="ARBA" id="ARBA00001947"/>
    </source>
</evidence>
<keyword evidence="8" id="KW-0862">Zinc</keyword>
<dbReference type="InterPro" id="IPR036264">
    <property type="entry name" value="Bact_exopeptidase_dim_dom"/>
</dbReference>
<reference evidence="11 12" key="1">
    <citation type="submission" date="2020-08" db="EMBL/GenBank/DDBJ databases">
        <title>Genomic Encyclopedia of Type Strains, Phase IV (KMG-V): Genome sequencing to study the core and pangenomes of soil and plant-associated prokaryotes.</title>
        <authorList>
            <person name="Whitman W."/>
        </authorList>
    </citation>
    <scope>NUCLEOTIDE SEQUENCE [LARGE SCALE GENOMIC DNA]</scope>
    <source>
        <strain evidence="11 12">SEMIA 4034</strain>
    </source>
</reference>
<dbReference type="PROSITE" id="PS00759">
    <property type="entry name" value="ARGE_DAPE_CPG2_2"/>
    <property type="match status" value="1"/>
</dbReference>
<dbReference type="GO" id="GO:0046872">
    <property type="term" value="F:metal ion binding"/>
    <property type="evidence" value="ECO:0007669"/>
    <property type="project" value="UniProtKB-KW"/>
</dbReference>
<dbReference type="InterPro" id="IPR011650">
    <property type="entry name" value="Peptidase_M20_dimer"/>
</dbReference>
<keyword evidence="12" id="KW-1185">Reference proteome</keyword>
<evidence type="ECO:0000313" key="11">
    <source>
        <dbReference type="EMBL" id="MBB5564540.1"/>
    </source>
</evidence>
<evidence type="ECO:0000259" key="10">
    <source>
        <dbReference type="Pfam" id="PF07687"/>
    </source>
</evidence>
<keyword evidence="9" id="KW-0170">Cobalt</keyword>